<keyword evidence="3" id="KW-1185">Reference proteome</keyword>
<dbReference type="SUPFAM" id="SSF57903">
    <property type="entry name" value="FYVE/PHD zinc finger"/>
    <property type="match status" value="1"/>
</dbReference>
<feature type="region of interest" description="Disordered" evidence="1">
    <location>
        <begin position="1"/>
        <end position="20"/>
    </location>
</feature>
<sequence length="198" mass="21638">MTTMTMTAITPTGSKGRGKGHRFSNTVWAQHGQGSLLQSVYVPVASVPTAHLGSNGSTASAHGMAAIGFPMFGSGGLRSGRTSEGAASDSQQQATCICHKCGKGGKRLHRCITCEKQFHRDCAEPPIRGRAAHHRCQRCRDIKTKQWAKKSSPFDILDWLTAAHTVEIAGEHMIVHPMYSQQFHERAKCWRLGHMSRS</sequence>
<evidence type="ECO:0000313" key="2">
    <source>
        <dbReference type="EMBL" id="EGD74871.1"/>
    </source>
</evidence>
<reference evidence="2" key="1">
    <citation type="submission" date="2009-08" db="EMBL/GenBank/DDBJ databases">
        <title>Annotation of Salpingoeca rosetta.</title>
        <authorList>
            <consortium name="The Broad Institute Genome Sequencing Platform"/>
            <person name="Russ C."/>
            <person name="Cuomo C."/>
            <person name="Burger G."/>
            <person name="Gray M.W."/>
            <person name="Holland P.W.H."/>
            <person name="King N."/>
            <person name="Lang F.B.F."/>
            <person name="Roger A.J."/>
            <person name="Ruiz-Trillo I."/>
            <person name="Young S.K."/>
            <person name="Zeng Q."/>
            <person name="Gargeya S."/>
            <person name="Alvarado L."/>
            <person name="Berlin A."/>
            <person name="Chapman S.B."/>
            <person name="Chen Z."/>
            <person name="Freedman E."/>
            <person name="Gellesch M."/>
            <person name="Goldberg J."/>
            <person name="Griggs A."/>
            <person name="Gujja S."/>
            <person name="Heilman E."/>
            <person name="Heiman D."/>
            <person name="Howarth C."/>
            <person name="Mehta T."/>
            <person name="Neiman D."/>
            <person name="Pearson M."/>
            <person name="Roberts A."/>
            <person name="Saif S."/>
            <person name="Shea T."/>
            <person name="Shenoy N."/>
            <person name="Sisk P."/>
            <person name="Stolte C."/>
            <person name="Sykes S."/>
            <person name="White J."/>
            <person name="Yandava C."/>
            <person name="Haas B."/>
            <person name="Nusbaum C."/>
            <person name="Birren B."/>
        </authorList>
    </citation>
    <scope>NUCLEOTIDE SEQUENCE [LARGE SCALE GENOMIC DNA]</scope>
    <source>
        <strain evidence="2">ATCC 50818</strain>
    </source>
</reference>
<dbReference type="Gene3D" id="3.30.40.10">
    <property type="entry name" value="Zinc/RING finger domain, C3HC4 (zinc finger)"/>
    <property type="match status" value="1"/>
</dbReference>
<dbReference type="EMBL" id="GL832970">
    <property type="protein sequence ID" value="EGD74871.1"/>
    <property type="molecule type" value="Genomic_DNA"/>
</dbReference>
<dbReference type="CDD" id="cd15489">
    <property type="entry name" value="PHD_SF"/>
    <property type="match status" value="1"/>
</dbReference>
<dbReference type="InterPro" id="IPR013083">
    <property type="entry name" value="Znf_RING/FYVE/PHD"/>
</dbReference>
<dbReference type="AlphaFoldDB" id="F2UE21"/>
<feature type="compositionally biased region" description="Low complexity" evidence="1">
    <location>
        <begin position="1"/>
        <end position="12"/>
    </location>
</feature>
<dbReference type="InParanoid" id="F2UE21"/>
<protein>
    <recommendedName>
        <fullName evidence="4">PHD-type domain-containing protein</fullName>
    </recommendedName>
</protein>
<proteinExistence type="predicted"/>
<evidence type="ECO:0000256" key="1">
    <source>
        <dbReference type="SAM" id="MobiDB-lite"/>
    </source>
</evidence>
<dbReference type="KEGG" id="sre:PTSG_07099"/>
<accession>F2UE21</accession>
<organism evidence="3">
    <name type="scientific">Salpingoeca rosetta (strain ATCC 50818 / BSB-021)</name>
    <dbReference type="NCBI Taxonomy" id="946362"/>
    <lineage>
        <taxon>Eukaryota</taxon>
        <taxon>Choanoflagellata</taxon>
        <taxon>Craspedida</taxon>
        <taxon>Salpingoecidae</taxon>
        <taxon>Salpingoeca</taxon>
    </lineage>
</organism>
<dbReference type="RefSeq" id="XP_004992516.1">
    <property type="nucleotide sequence ID" value="XM_004992459.1"/>
</dbReference>
<dbReference type="GeneID" id="16073085"/>
<dbReference type="Proteomes" id="UP000007799">
    <property type="component" value="Unassembled WGS sequence"/>
</dbReference>
<name>F2UE21_SALR5</name>
<gene>
    <name evidence="2" type="ORF">PTSG_07099</name>
</gene>
<dbReference type="InterPro" id="IPR011011">
    <property type="entry name" value="Znf_FYVE_PHD"/>
</dbReference>
<evidence type="ECO:0000313" key="3">
    <source>
        <dbReference type="Proteomes" id="UP000007799"/>
    </source>
</evidence>
<evidence type="ECO:0008006" key="4">
    <source>
        <dbReference type="Google" id="ProtNLM"/>
    </source>
</evidence>